<dbReference type="GO" id="GO:0003700">
    <property type="term" value="F:DNA-binding transcription factor activity"/>
    <property type="evidence" value="ECO:0007669"/>
    <property type="project" value="TreeGrafter"/>
</dbReference>
<accession>A0A7X0FUP7</accession>
<dbReference type="Proteomes" id="UP000546324">
    <property type="component" value="Unassembled WGS sequence"/>
</dbReference>
<dbReference type="PANTHER" id="PTHR30055:SF237">
    <property type="entry name" value="TRANSCRIPTIONAL REPRESSOR MCE3R"/>
    <property type="match status" value="1"/>
</dbReference>
<feature type="compositionally biased region" description="Low complexity" evidence="3">
    <location>
        <begin position="195"/>
        <end position="205"/>
    </location>
</feature>
<evidence type="ECO:0000256" key="2">
    <source>
        <dbReference type="PROSITE-ProRule" id="PRU00335"/>
    </source>
</evidence>
<reference evidence="5 6" key="1">
    <citation type="submission" date="2020-08" db="EMBL/GenBank/DDBJ databases">
        <title>Sequencing the genomes of 1000 actinobacteria strains.</title>
        <authorList>
            <person name="Klenk H.-P."/>
        </authorList>
    </citation>
    <scope>NUCLEOTIDE SEQUENCE [LARGE SCALE GENOMIC DNA]</scope>
    <source>
        <strain evidence="5 6">DSM 43675</strain>
    </source>
</reference>
<dbReference type="GO" id="GO:0000976">
    <property type="term" value="F:transcription cis-regulatory region binding"/>
    <property type="evidence" value="ECO:0007669"/>
    <property type="project" value="TreeGrafter"/>
</dbReference>
<feature type="DNA-binding region" description="H-T-H motif" evidence="2">
    <location>
        <begin position="37"/>
        <end position="56"/>
    </location>
</feature>
<comment type="caution">
    <text evidence="5">The sequence shown here is derived from an EMBL/GenBank/DDBJ whole genome shotgun (WGS) entry which is preliminary data.</text>
</comment>
<dbReference type="InterPro" id="IPR050109">
    <property type="entry name" value="HTH-type_TetR-like_transc_reg"/>
</dbReference>
<evidence type="ECO:0000313" key="5">
    <source>
        <dbReference type="EMBL" id="MBB6394048.1"/>
    </source>
</evidence>
<dbReference type="Pfam" id="PF17932">
    <property type="entry name" value="TetR_C_24"/>
    <property type="match status" value="1"/>
</dbReference>
<dbReference type="RefSeq" id="WP_185023761.1">
    <property type="nucleotide sequence ID" value="NZ_JACHMQ010000001.1"/>
</dbReference>
<dbReference type="PANTHER" id="PTHR30055">
    <property type="entry name" value="HTH-TYPE TRANSCRIPTIONAL REGULATOR RUTR"/>
    <property type="match status" value="1"/>
</dbReference>
<dbReference type="InterPro" id="IPR023772">
    <property type="entry name" value="DNA-bd_HTH_TetR-type_CS"/>
</dbReference>
<sequence length="225" mass="24075">MTSHPAEAPPGPPNPRRAEILGAAAELFARRGYHGASIGDLGRAVGLTGPALYRHFSGKEAVLAEMLLDISERLLAEGRCRAAGPDPGRALDALLNWHIAFALDNPALITVHERELDNVPEPQRHRIRRLQRAYVEEWVAVLRRLDPRPPDERARAAVHACFGLLNSTPRSAAQGLDRAAMAALLHGMARAALDGAAADSPLPDDTSPDAGPESVSEETRPAGRG</sequence>
<dbReference type="InterPro" id="IPR036271">
    <property type="entry name" value="Tet_transcr_reg_TetR-rel_C_sf"/>
</dbReference>
<dbReference type="SUPFAM" id="SSF48498">
    <property type="entry name" value="Tetracyclin repressor-like, C-terminal domain"/>
    <property type="match status" value="1"/>
</dbReference>
<protein>
    <submittedName>
        <fullName evidence="5">AcrR family transcriptional regulator</fullName>
    </submittedName>
</protein>
<dbReference type="SUPFAM" id="SSF46689">
    <property type="entry name" value="Homeodomain-like"/>
    <property type="match status" value="1"/>
</dbReference>
<dbReference type="PROSITE" id="PS01081">
    <property type="entry name" value="HTH_TETR_1"/>
    <property type="match status" value="1"/>
</dbReference>
<evidence type="ECO:0000256" key="1">
    <source>
        <dbReference type="ARBA" id="ARBA00023125"/>
    </source>
</evidence>
<feature type="domain" description="HTH tetR-type" evidence="4">
    <location>
        <begin position="14"/>
        <end position="74"/>
    </location>
</feature>
<dbReference type="EMBL" id="JACHMQ010000001">
    <property type="protein sequence ID" value="MBB6394048.1"/>
    <property type="molecule type" value="Genomic_DNA"/>
</dbReference>
<feature type="region of interest" description="Disordered" evidence="3">
    <location>
        <begin position="195"/>
        <end position="225"/>
    </location>
</feature>
<evidence type="ECO:0000313" key="6">
    <source>
        <dbReference type="Proteomes" id="UP000546324"/>
    </source>
</evidence>
<name>A0A7X0FUP7_9ACTN</name>
<proteinExistence type="predicted"/>
<dbReference type="PROSITE" id="PS50977">
    <property type="entry name" value="HTH_TETR_2"/>
    <property type="match status" value="1"/>
</dbReference>
<keyword evidence="1 2" id="KW-0238">DNA-binding</keyword>
<dbReference type="Gene3D" id="1.10.357.10">
    <property type="entry name" value="Tetracycline Repressor, domain 2"/>
    <property type="match status" value="1"/>
</dbReference>
<evidence type="ECO:0000256" key="3">
    <source>
        <dbReference type="SAM" id="MobiDB-lite"/>
    </source>
</evidence>
<keyword evidence="6" id="KW-1185">Reference proteome</keyword>
<dbReference type="Pfam" id="PF00440">
    <property type="entry name" value="TetR_N"/>
    <property type="match status" value="1"/>
</dbReference>
<evidence type="ECO:0000259" key="4">
    <source>
        <dbReference type="PROSITE" id="PS50977"/>
    </source>
</evidence>
<dbReference type="InterPro" id="IPR041490">
    <property type="entry name" value="KstR2_TetR_C"/>
</dbReference>
<organism evidence="5 6">
    <name type="scientific">Actinomadura coerulea</name>
    <dbReference type="NCBI Taxonomy" id="46159"/>
    <lineage>
        <taxon>Bacteria</taxon>
        <taxon>Bacillati</taxon>
        <taxon>Actinomycetota</taxon>
        <taxon>Actinomycetes</taxon>
        <taxon>Streptosporangiales</taxon>
        <taxon>Thermomonosporaceae</taxon>
        <taxon>Actinomadura</taxon>
    </lineage>
</organism>
<gene>
    <name evidence="5" type="ORF">BKA00_000962</name>
</gene>
<dbReference type="InterPro" id="IPR009057">
    <property type="entry name" value="Homeodomain-like_sf"/>
</dbReference>
<dbReference type="AlphaFoldDB" id="A0A7X0FUP7"/>
<dbReference type="InterPro" id="IPR001647">
    <property type="entry name" value="HTH_TetR"/>
</dbReference>
<dbReference type="Gene3D" id="1.10.10.60">
    <property type="entry name" value="Homeodomain-like"/>
    <property type="match status" value="1"/>
</dbReference>
<dbReference type="PRINTS" id="PR00455">
    <property type="entry name" value="HTHTETR"/>
</dbReference>